<dbReference type="Proteomes" id="UP000249619">
    <property type="component" value="Unassembled WGS sequence"/>
</dbReference>
<feature type="compositionally biased region" description="Low complexity" evidence="2">
    <location>
        <begin position="418"/>
        <end position="433"/>
    </location>
</feature>
<sequence>MAYTSVDGDVGDTDLSPEWFRKIEEHLSGKNTSSDTHPLNEDVKKPGHIKKHRSPSEVKIDELQAYNRNLERDNTKNVFAVSEVSRLRAEVAALTEVLVKADAEEFLLKRSTADASNATQKATREAAQARIQVESFQNSNGHFIVESSTLRRKLEEARAEARTHLSETTRCEALVKELQENLNTKQRESDELGDKNRQLIASQNASEEKAKDNEVKASFLRNKLENVEHEFQEARFSAMAAVTARDSFLTAHPWMQRADSTANASPSPSSARLEREIEKIKAEKQSLEKSSMLSRPTLPFSSHIWIWRRRAHTKHLPTKSSKNLLPLPLKMPLNMSRNRNLIPLKNPTNRTNRRIIPLSPSRSPRTYTLLIPPIRLFQRRKKPRINHTTRPPPLIIQILIILTNIPLYPSPQHPPSSPSTSTTTASQPIPSQSRPWPPNNSLPPIPLTLTNYALHAAHAPIPQPDFDAARMVAAGE</sequence>
<feature type="region of interest" description="Disordered" evidence="2">
    <location>
        <begin position="27"/>
        <end position="55"/>
    </location>
</feature>
<evidence type="ECO:0000313" key="4">
    <source>
        <dbReference type="Proteomes" id="UP000249619"/>
    </source>
</evidence>
<keyword evidence="1" id="KW-0175">Coiled coil</keyword>
<feature type="region of interest" description="Disordered" evidence="2">
    <location>
        <begin position="410"/>
        <end position="442"/>
    </location>
</feature>
<evidence type="ECO:0000256" key="1">
    <source>
        <dbReference type="SAM" id="Coils"/>
    </source>
</evidence>
<feature type="region of interest" description="Disordered" evidence="2">
    <location>
        <begin position="339"/>
        <end position="359"/>
    </location>
</feature>
<comment type="caution">
    <text evidence="3">The sequence shown here is derived from an EMBL/GenBank/DDBJ whole genome shotgun (WGS) entry which is preliminary data.</text>
</comment>
<dbReference type="AlphaFoldDB" id="A0A364NG04"/>
<evidence type="ECO:0000313" key="3">
    <source>
        <dbReference type="EMBL" id="RAR16041.1"/>
    </source>
</evidence>
<dbReference type="EMBL" id="QGDH01000006">
    <property type="protein sequence ID" value="RAR16041.1"/>
    <property type="molecule type" value="Genomic_DNA"/>
</dbReference>
<evidence type="ECO:0000256" key="2">
    <source>
        <dbReference type="SAM" id="MobiDB-lite"/>
    </source>
</evidence>
<gene>
    <name evidence="3" type="ORF">DDE83_000616</name>
</gene>
<feature type="coiled-coil region" evidence="1">
    <location>
        <begin position="147"/>
        <end position="230"/>
    </location>
</feature>
<proteinExistence type="predicted"/>
<protein>
    <submittedName>
        <fullName evidence="3">Uncharacterized protein</fullName>
    </submittedName>
</protein>
<accession>A0A364NG04</accession>
<keyword evidence="4" id="KW-1185">Reference proteome</keyword>
<reference evidence="4" key="1">
    <citation type="submission" date="2018-05" db="EMBL/GenBank/DDBJ databases">
        <title>Draft genome sequence of Stemphylium lycopersici strain CIDEFI 213.</title>
        <authorList>
            <person name="Medina R."/>
            <person name="Franco M.E.E."/>
            <person name="Lucentini C.G."/>
            <person name="Saparrat M.C.N."/>
            <person name="Balatti P.A."/>
        </authorList>
    </citation>
    <scope>NUCLEOTIDE SEQUENCE [LARGE SCALE GENOMIC DNA]</scope>
    <source>
        <strain evidence="4">CIDEFI 213</strain>
    </source>
</reference>
<name>A0A364NG04_STELY</name>
<organism evidence="3 4">
    <name type="scientific">Stemphylium lycopersici</name>
    <name type="common">Tomato gray leaf spot disease fungus</name>
    <name type="synonym">Thyrospora lycopersici</name>
    <dbReference type="NCBI Taxonomy" id="183478"/>
    <lineage>
        <taxon>Eukaryota</taxon>
        <taxon>Fungi</taxon>
        <taxon>Dikarya</taxon>
        <taxon>Ascomycota</taxon>
        <taxon>Pezizomycotina</taxon>
        <taxon>Dothideomycetes</taxon>
        <taxon>Pleosporomycetidae</taxon>
        <taxon>Pleosporales</taxon>
        <taxon>Pleosporineae</taxon>
        <taxon>Pleosporaceae</taxon>
        <taxon>Stemphylium</taxon>
    </lineage>
</organism>